<evidence type="ECO:0000256" key="4">
    <source>
        <dbReference type="ARBA" id="ARBA00022516"/>
    </source>
</evidence>
<dbReference type="PRINTS" id="PR00081">
    <property type="entry name" value="GDHRDH"/>
</dbReference>
<sequence length="414" mass="44993">MASKFKKTNEESHPHLPRDRRWRRMRTAGEELFCSWRMRLCRGARAGRGAGRGRAVQGRGRGPGCHVGSGPARPSRPPRMALRTSRATAQLCWHAAAEMASWAKGRSCLAPGLLQGQVAIVTGGATGIGKAIVKELLELGSNVVIASRKLERLKSAAVELKASLPPTNQARVIPIQCNIRNEEEVNNLVKSTLDTFGKINFLVNNGGGQFLSPAERISSKGWHAVLETNLTGTFYMCKAVYNSWMKEHGGSIVNIIVLAKAGFPLAAHSGAARAGVYNLTKSLALEWACSGVRINCVAPGIIYSQTAAENYGSFGQSLFESSFQKIPAKRIGVPEEVSSVVCFLLSPAASFITGQSVDVDGGQCLYTYSYEVPVIAIRIPHLEQLWRGMMRRIYGVCPMMCPTQRQMTTEPCTI</sequence>
<dbReference type="Gene3D" id="3.40.50.720">
    <property type="entry name" value="NAD(P)-binding Rossmann-like Domain"/>
    <property type="match status" value="1"/>
</dbReference>
<evidence type="ECO:0000256" key="19">
    <source>
        <dbReference type="ARBA" id="ARBA00049251"/>
    </source>
</evidence>
<evidence type="ECO:0000313" key="24">
    <source>
        <dbReference type="Proteomes" id="UP000006718"/>
    </source>
</evidence>
<evidence type="ECO:0000256" key="6">
    <source>
        <dbReference type="ARBA" id="ARBA00022832"/>
    </source>
</evidence>
<dbReference type="Proteomes" id="UP000006718">
    <property type="component" value="Chromosome 12"/>
</dbReference>
<dbReference type="STRING" id="9544.ENSMMUP00000062030"/>
<feature type="compositionally biased region" description="Low complexity" evidence="22">
    <location>
        <begin position="68"/>
        <end position="80"/>
    </location>
</feature>
<evidence type="ECO:0000256" key="13">
    <source>
        <dbReference type="ARBA" id="ARBA00038622"/>
    </source>
</evidence>
<evidence type="ECO:0000256" key="14">
    <source>
        <dbReference type="ARBA" id="ARBA00038849"/>
    </source>
</evidence>
<evidence type="ECO:0000256" key="3">
    <source>
        <dbReference type="ARBA" id="ARBA00006484"/>
    </source>
</evidence>
<dbReference type="InParanoid" id="A0A5F7ZBQ2"/>
<dbReference type="GO" id="GO:0006633">
    <property type="term" value="P:fatty acid biosynthetic process"/>
    <property type="evidence" value="ECO:0007669"/>
    <property type="project" value="UniProtKB-KW"/>
</dbReference>
<evidence type="ECO:0000313" key="23">
    <source>
        <dbReference type="Ensembl" id="ENSMMUP00000062030.1"/>
    </source>
</evidence>
<dbReference type="SMR" id="A0A5F7ZBQ2"/>
<keyword evidence="5" id="KW-0597">Phosphoprotein</keyword>
<evidence type="ECO:0000256" key="11">
    <source>
        <dbReference type="ARBA" id="ARBA00023160"/>
    </source>
</evidence>
<dbReference type="FunFam" id="3.40.50.720:FF:000335">
    <property type="entry name" value="Peroxisomal trans-2-enoyl-CoA reductase"/>
    <property type="match status" value="1"/>
</dbReference>
<dbReference type="GO" id="GO:0005777">
    <property type="term" value="C:peroxisome"/>
    <property type="evidence" value="ECO:0000318"/>
    <property type="project" value="GO_Central"/>
</dbReference>
<reference evidence="23" key="4">
    <citation type="submission" date="2025-09" db="UniProtKB">
        <authorList>
            <consortium name="Ensembl"/>
        </authorList>
    </citation>
    <scope>IDENTIFICATION</scope>
    <source>
        <strain evidence="23">17573</strain>
    </source>
</reference>
<keyword evidence="9" id="KW-0443">Lipid metabolism</keyword>
<comment type="catalytic activity">
    <reaction evidence="21">
        <text>(2E)-octenoyl-CoA + NADPH + H(+) = octanoyl-CoA + NADP(+)</text>
        <dbReference type="Rhea" id="RHEA:44952"/>
        <dbReference type="ChEBI" id="CHEBI:15378"/>
        <dbReference type="ChEBI" id="CHEBI:57386"/>
        <dbReference type="ChEBI" id="CHEBI:57783"/>
        <dbReference type="ChEBI" id="CHEBI:58349"/>
        <dbReference type="ChEBI" id="CHEBI:62242"/>
    </reaction>
    <physiologicalReaction direction="left-to-right" evidence="21">
        <dbReference type="Rhea" id="RHEA:44953"/>
    </physiologicalReaction>
</comment>
<comment type="subunit">
    <text evidence="13">Interacts with PEX5, probably required to target it into peroxisomes.</text>
</comment>
<keyword evidence="7" id="KW-0521">NADP</keyword>
<comment type="catalytic activity">
    <reaction evidence="17">
        <text>(2E)-tetradecenoyl-CoA + NADPH + H(+) = tetradecanoyl-CoA + NADP(+)</text>
        <dbReference type="Rhea" id="RHEA:44968"/>
        <dbReference type="ChEBI" id="CHEBI:15378"/>
        <dbReference type="ChEBI" id="CHEBI:57385"/>
        <dbReference type="ChEBI" id="CHEBI:57783"/>
        <dbReference type="ChEBI" id="CHEBI:58349"/>
        <dbReference type="ChEBI" id="CHEBI:61405"/>
    </reaction>
    <physiologicalReaction direction="left-to-right" evidence="17">
        <dbReference type="Rhea" id="RHEA:44969"/>
    </physiologicalReaction>
</comment>
<dbReference type="SUPFAM" id="SSF51735">
    <property type="entry name" value="NAD(P)-binding Rossmann-fold domains"/>
    <property type="match status" value="1"/>
</dbReference>
<keyword evidence="4" id="KW-0444">Lipid biosynthesis</keyword>
<evidence type="ECO:0000256" key="5">
    <source>
        <dbReference type="ARBA" id="ARBA00022553"/>
    </source>
</evidence>
<dbReference type="GO" id="GO:0019166">
    <property type="term" value="F:trans-2-enoyl-CoA reductase (NADPH) activity"/>
    <property type="evidence" value="ECO:0000318"/>
    <property type="project" value="GO_Central"/>
</dbReference>
<dbReference type="Bgee" id="ENSMMUG00000017964">
    <property type="expression patterns" value="Expressed in adipose tissue and 22 other cell types or tissues"/>
</dbReference>
<evidence type="ECO:0000256" key="7">
    <source>
        <dbReference type="ARBA" id="ARBA00022857"/>
    </source>
</evidence>
<comment type="subcellular location">
    <subcellularLocation>
        <location evidence="1">Peroxisome</location>
    </subcellularLocation>
</comment>
<comment type="function">
    <text evidence="12">Participates in chain elongation of fatty acids. Catalyzes the reduction of trans-2-enoyl-CoAs of varying chain lengths from 6:1 to 16:1, having maximum activity with 10:1 CoA. Has no 2,4-dienoyl-CoA reductase activity.</text>
</comment>
<dbReference type="InterPro" id="IPR036291">
    <property type="entry name" value="NAD(P)-bd_dom_sf"/>
</dbReference>
<dbReference type="CDD" id="cd05369">
    <property type="entry name" value="TER_DECR_SDR_a"/>
    <property type="match status" value="1"/>
</dbReference>
<reference evidence="23" key="2">
    <citation type="submission" date="2019-01" db="EMBL/GenBank/DDBJ databases">
        <authorList>
            <person name="Graves T."/>
            <person name="Eichler E.E."/>
            <person name="Wilson R.K."/>
        </authorList>
    </citation>
    <scope>NUCLEOTIDE SEQUENCE [LARGE SCALE GENOMIC DNA]</scope>
    <source>
        <strain evidence="23">17573</strain>
    </source>
</reference>
<comment type="catalytic activity">
    <reaction evidence="16">
        <text>(2E)-dodecenoyl-CoA + NADPH + H(+) = dodecanoyl-CoA + NADP(+)</text>
        <dbReference type="Rhea" id="RHEA:44964"/>
        <dbReference type="ChEBI" id="CHEBI:15378"/>
        <dbReference type="ChEBI" id="CHEBI:57330"/>
        <dbReference type="ChEBI" id="CHEBI:57375"/>
        <dbReference type="ChEBI" id="CHEBI:57783"/>
        <dbReference type="ChEBI" id="CHEBI:58349"/>
    </reaction>
    <physiologicalReaction direction="left-to-right" evidence="16">
        <dbReference type="Rhea" id="RHEA:44965"/>
    </physiologicalReaction>
</comment>
<evidence type="ECO:0000256" key="18">
    <source>
        <dbReference type="ARBA" id="ARBA00049108"/>
    </source>
</evidence>
<evidence type="ECO:0000256" key="21">
    <source>
        <dbReference type="ARBA" id="ARBA00049559"/>
    </source>
</evidence>
<evidence type="ECO:0000256" key="22">
    <source>
        <dbReference type="SAM" id="MobiDB-lite"/>
    </source>
</evidence>
<evidence type="ECO:0000256" key="17">
    <source>
        <dbReference type="ARBA" id="ARBA00048686"/>
    </source>
</evidence>
<evidence type="ECO:0000256" key="12">
    <source>
        <dbReference type="ARBA" id="ARBA00037124"/>
    </source>
</evidence>
<dbReference type="FunCoup" id="A0A5F7ZBQ2">
    <property type="interactions" value="314"/>
</dbReference>
<dbReference type="PRINTS" id="PR00080">
    <property type="entry name" value="SDRFAMILY"/>
</dbReference>
<dbReference type="InterPro" id="IPR002347">
    <property type="entry name" value="SDR_fam"/>
</dbReference>
<dbReference type="Pfam" id="PF13561">
    <property type="entry name" value="adh_short_C2"/>
    <property type="match status" value="1"/>
</dbReference>
<dbReference type="PANTHER" id="PTHR24317:SF7">
    <property type="entry name" value="PEROXISOMAL TRANS-2-ENOYL-COA REDUCTASE"/>
    <property type="match status" value="1"/>
</dbReference>
<gene>
    <name evidence="23 25" type="primary">PECR</name>
</gene>
<organism evidence="23 24">
    <name type="scientific">Macaca mulatta</name>
    <name type="common">Rhesus macaque</name>
    <dbReference type="NCBI Taxonomy" id="9544"/>
    <lineage>
        <taxon>Eukaryota</taxon>
        <taxon>Metazoa</taxon>
        <taxon>Chordata</taxon>
        <taxon>Craniata</taxon>
        <taxon>Vertebrata</taxon>
        <taxon>Euteleostomi</taxon>
        <taxon>Mammalia</taxon>
        <taxon>Eutheria</taxon>
        <taxon>Euarchontoglires</taxon>
        <taxon>Primates</taxon>
        <taxon>Haplorrhini</taxon>
        <taxon>Catarrhini</taxon>
        <taxon>Cercopithecidae</taxon>
        <taxon>Cercopithecinae</taxon>
        <taxon>Macaca</taxon>
    </lineage>
</organism>
<comment type="catalytic activity">
    <reaction evidence="18">
        <text>(2E)-hexenoyl-CoA + NADPH + H(+) = hexanoyl-CoA + NADP(+)</text>
        <dbReference type="Rhea" id="RHEA:44956"/>
        <dbReference type="ChEBI" id="CHEBI:15378"/>
        <dbReference type="ChEBI" id="CHEBI:57783"/>
        <dbReference type="ChEBI" id="CHEBI:58349"/>
        <dbReference type="ChEBI" id="CHEBI:62077"/>
        <dbReference type="ChEBI" id="CHEBI:62620"/>
    </reaction>
    <physiologicalReaction direction="left-to-right" evidence="18">
        <dbReference type="Rhea" id="RHEA:44957"/>
    </physiologicalReaction>
</comment>
<dbReference type="GeneTree" id="ENSGT00940000156882"/>
<keyword evidence="11" id="KW-0275">Fatty acid biosynthesis</keyword>
<reference evidence="24" key="1">
    <citation type="journal article" date="2007" name="Science">
        <title>Evolutionary and biomedical insights from the rhesus macaque genome.</title>
        <authorList>
            <person name="Gibbs R.A."/>
            <person name="Rogers J."/>
            <person name="Katze M.G."/>
            <person name="Bumgarner R."/>
            <person name="Weinstock G.M."/>
            <person name="Mardis E.R."/>
            <person name="Remington K.A."/>
            <person name="Strausberg R.L."/>
            <person name="Venter J.C."/>
            <person name="Wilson R.K."/>
            <person name="Batzer M.A."/>
            <person name="Bustamante C.D."/>
            <person name="Eichler E.E."/>
            <person name="Hahn M.W."/>
            <person name="Hardison R.C."/>
            <person name="Makova K.D."/>
            <person name="Miller W."/>
            <person name="Milosavljevic A."/>
            <person name="Palermo R.E."/>
            <person name="Siepel A."/>
            <person name="Sikela J.M."/>
            <person name="Attaway T."/>
            <person name="Bell S."/>
            <person name="Bernard K.E."/>
            <person name="Buhay C.J."/>
            <person name="Chandrabose M.N."/>
            <person name="Dao M."/>
            <person name="Davis C."/>
            <person name="Delehaunty K.D."/>
            <person name="Ding Y."/>
            <person name="Dinh H.H."/>
            <person name="Dugan-Rocha S."/>
            <person name="Fulton L.A."/>
            <person name="Gabisi R.A."/>
            <person name="Garner T.T."/>
            <person name="Godfrey J."/>
            <person name="Hawes A.C."/>
            <person name="Hernandez J."/>
            <person name="Hines S."/>
            <person name="Holder M."/>
            <person name="Hume J."/>
            <person name="Jhangiani S.N."/>
            <person name="Joshi V."/>
            <person name="Khan Z.M."/>
            <person name="Kirkness E.F."/>
            <person name="Cree A."/>
            <person name="Fowler R.G."/>
            <person name="Lee S."/>
            <person name="Lewis L.R."/>
            <person name="Li Z."/>
            <person name="Liu Y.-S."/>
            <person name="Moore S.M."/>
            <person name="Muzny D."/>
            <person name="Nazareth L.V."/>
            <person name="Ngo D.N."/>
            <person name="Okwuonu G.O."/>
            <person name="Pai G."/>
            <person name="Parker D."/>
            <person name="Paul H.A."/>
            <person name="Pfannkoch C."/>
            <person name="Pohl C.S."/>
            <person name="Rogers Y.-H.C."/>
            <person name="Ruiz S.J."/>
            <person name="Sabo A."/>
            <person name="Santibanez J."/>
            <person name="Schneider B.W."/>
            <person name="Smith S.M."/>
            <person name="Sodergren E."/>
            <person name="Svatek A.F."/>
            <person name="Utterback T.R."/>
            <person name="Vattathil S."/>
            <person name="Warren W."/>
            <person name="White C.S."/>
            <person name="Chinwalla A.T."/>
            <person name="Feng Y."/>
            <person name="Halpern A.L."/>
            <person name="Hillier L.W."/>
            <person name="Huang X."/>
            <person name="Minx P."/>
            <person name="Nelson J.O."/>
            <person name="Pepin K.H."/>
            <person name="Qin X."/>
            <person name="Sutton G.G."/>
            <person name="Venter E."/>
            <person name="Walenz B.P."/>
            <person name="Wallis J.W."/>
            <person name="Worley K.C."/>
            <person name="Yang S.-P."/>
            <person name="Jones S.M."/>
            <person name="Marra M.A."/>
            <person name="Rocchi M."/>
            <person name="Schein J.E."/>
            <person name="Baertsch R."/>
            <person name="Clarke L."/>
            <person name="Csuros M."/>
            <person name="Glasscock J."/>
            <person name="Harris R.A."/>
            <person name="Havlak P."/>
            <person name="Jackson A.R."/>
            <person name="Jiang H."/>
            <person name="Liu Y."/>
            <person name="Messina D.N."/>
            <person name="Shen Y."/>
            <person name="Song H.X.-Z."/>
            <person name="Wylie T."/>
            <person name="Zhang L."/>
            <person name="Birney E."/>
            <person name="Han K."/>
            <person name="Konkel M.K."/>
            <person name="Lee J."/>
            <person name="Smit A.F.A."/>
            <person name="Ullmer B."/>
            <person name="Wang H."/>
            <person name="Xing J."/>
            <person name="Burhans R."/>
            <person name="Cheng Z."/>
            <person name="Karro J.E."/>
            <person name="Ma J."/>
            <person name="Raney B."/>
            <person name="She X."/>
            <person name="Cox M.J."/>
            <person name="Demuth J.P."/>
            <person name="Dumas L.J."/>
            <person name="Han S.-G."/>
            <person name="Hopkins J."/>
            <person name="Karimpour-Fard A."/>
            <person name="Kim Y.H."/>
            <person name="Pollack J.R."/>
            <person name="Vinar T."/>
            <person name="Addo-Quaye C."/>
            <person name="Degenhardt J."/>
            <person name="Denby A."/>
            <person name="Hubisz M.J."/>
            <person name="Indap A."/>
            <person name="Kosiol C."/>
            <person name="Lahn B.T."/>
            <person name="Lawson H.A."/>
            <person name="Marklein A."/>
            <person name="Nielsen R."/>
            <person name="Vallender E.J."/>
            <person name="Clark A.G."/>
            <person name="Ferguson B."/>
            <person name="Hernandez R.D."/>
            <person name="Hirani K."/>
            <person name="Kehrer-Sawatzki H."/>
            <person name="Kolb J."/>
            <person name="Patil S."/>
            <person name="Pu L.-L."/>
            <person name="Ren Y."/>
            <person name="Smith D.G."/>
            <person name="Wheeler D.A."/>
            <person name="Schenck I."/>
            <person name="Ball E.V."/>
            <person name="Chen R."/>
            <person name="Cooper D.N."/>
            <person name="Giardine B."/>
            <person name="Hsu F."/>
            <person name="Kent W.J."/>
            <person name="Lesk A."/>
            <person name="Nelson D.L."/>
            <person name="O'brien W.E."/>
            <person name="Pruefer K."/>
            <person name="Stenson P.D."/>
            <person name="Wallace J.C."/>
            <person name="Ke H."/>
            <person name="Liu X.-M."/>
            <person name="Wang P."/>
            <person name="Xiang A.P."/>
            <person name="Yang F."/>
            <person name="Barber G.P."/>
            <person name="Haussler D."/>
            <person name="Karolchik D."/>
            <person name="Kern A.D."/>
            <person name="Kuhn R.M."/>
            <person name="Smith K.E."/>
            <person name="Zwieg A.S."/>
        </authorList>
    </citation>
    <scope>NUCLEOTIDE SEQUENCE [LARGE SCALE GENOMIC DNA]</scope>
    <source>
        <strain evidence="24">17573</strain>
    </source>
</reference>
<evidence type="ECO:0000313" key="25">
    <source>
        <dbReference type="VGNC" id="VGNC:75827"/>
    </source>
</evidence>
<comment type="pathway">
    <text evidence="2">Lipid metabolism; fatty acid biosynthesis.</text>
</comment>
<dbReference type="PANTHER" id="PTHR24317">
    <property type="entry name" value="PEROXISOMAL TRANS-2-ENOYL-COA REDUCTASE"/>
    <property type="match status" value="1"/>
</dbReference>
<evidence type="ECO:0000256" key="16">
    <source>
        <dbReference type="ARBA" id="ARBA00047570"/>
    </source>
</evidence>
<name>A0A5F7ZBQ2_MACMU</name>
<dbReference type="InterPro" id="IPR052388">
    <property type="entry name" value="Peroxisomal_t2-enoyl-CoA_red"/>
</dbReference>
<evidence type="ECO:0000256" key="9">
    <source>
        <dbReference type="ARBA" id="ARBA00023098"/>
    </source>
</evidence>
<dbReference type="VGNC" id="VGNC:75827">
    <property type="gene designation" value="PECR"/>
</dbReference>
<evidence type="ECO:0000256" key="8">
    <source>
        <dbReference type="ARBA" id="ARBA00023002"/>
    </source>
</evidence>
<dbReference type="GO" id="GO:0033306">
    <property type="term" value="P:phytol metabolic process"/>
    <property type="evidence" value="ECO:0000318"/>
    <property type="project" value="GO_Central"/>
</dbReference>
<evidence type="ECO:0000256" key="20">
    <source>
        <dbReference type="ARBA" id="ARBA00049386"/>
    </source>
</evidence>
<dbReference type="GO" id="GO:0005102">
    <property type="term" value="F:signaling receptor binding"/>
    <property type="evidence" value="ECO:0007669"/>
    <property type="project" value="Ensembl"/>
</dbReference>
<dbReference type="Ensembl" id="ENSMMUT00000104636.1">
    <property type="protein sequence ID" value="ENSMMUP00000062030.1"/>
    <property type="gene ID" value="ENSMMUG00000017964.4"/>
</dbReference>
<dbReference type="VEuPathDB" id="HostDB:ENSMMUG00000017964"/>
<reference evidence="23" key="3">
    <citation type="submission" date="2025-08" db="UniProtKB">
        <authorList>
            <consortium name="Ensembl"/>
        </authorList>
    </citation>
    <scope>IDENTIFICATION</scope>
    <source>
        <strain evidence="23">17573</strain>
    </source>
</reference>
<comment type="catalytic activity">
    <reaction evidence="20">
        <text>(2E)-decenoyl-CoA + NADPH + H(+) = decanoyl-CoA + NADP(+)</text>
        <dbReference type="Rhea" id="RHEA:44960"/>
        <dbReference type="ChEBI" id="CHEBI:15378"/>
        <dbReference type="ChEBI" id="CHEBI:57783"/>
        <dbReference type="ChEBI" id="CHEBI:58349"/>
        <dbReference type="ChEBI" id="CHEBI:61406"/>
        <dbReference type="ChEBI" id="CHEBI:61430"/>
    </reaction>
    <physiologicalReaction direction="left-to-right" evidence="20">
        <dbReference type="Rhea" id="RHEA:44961"/>
    </physiologicalReaction>
</comment>
<feature type="region of interest" description="Disordered" evidence="22">
    <location>
        <begin position="48"/>
        <end position="80"/>
    </location>
</feature>
<comment type="catalytic activity">
    <reaction evidence="19">
        <text>a (2E)-enoyl-CoA + NADPH + H(+) = a 2,3-saturated acyl-CoA + NADP(+)</text>
        <dbReference type="Rhea" id="RHEA:33763"/>
        <dbReference type="ChEBI" id="CHEBI:15378"/>
        <dbReference type="ChEBI" id="CHEBI:57783"/>
        <dbReference type="ChEBI" id="CHEBI:58349"/>
        <dbReference type="ChEBI" id="CHEBI:58856"/>
        <dbReference type="ChEBI" id="CHEBI:65111"/>
        <dbReference type="EC" id="1.3.1.38"/>
    </reaction>
    <physiologicalReaction direction="left-to-right" evidence="19">
        <dbReference type="Rhea" id="RHEA:33764"/>
    </physiologicalReaction>
</comment>
<evidence type="ECO:0000256" key="2">
    <source>
        <dbReference type="ARBA" id="ARBA00005194"/>
    </source>
</evidence>
<comment type="similarity">
    <text evidence="3">Belongs to the short-chain dehydrogenases/reductases (SDR) family.</text>
</comment>
<keyword evidence="6" id="KW-0276">Fatty acid metabolism</keyword>
<evidence type="ECO:0000256" key="10">
    <source>
        <dbReference type="ARBA" id="ARBA00023140"/>
    </source>
</evidence>
<dbReference type="AlphaFoldDB" id="A0A5F7ZBQ2"/>
<protein>
    <recommendedName>
        <fullName evidence="15">Peroxisomal trans-2-enoyl-CoA reductase</fullName>
        <ecNumber evidence="14">1.3.1.38</ecNumber>
    </recommendedName>
</protein>
<dbReference type="EC" id="1.3.1.38" evidence="14"/>
<proteinExistence type="inferred from homology"/>
<keyword evidence="10" id="KW-0576">Peroxisome</keyword>
<evidence type="ECO:0000256" key="1">
    <source>
        <dbReference type="ARBA" id="ARBA00004275"/>
    </source>
</evidence>
<evidence type="ECO:0000256" key="15">
    <source>
        <dbReference type="ARBA" id="ARBA00041063"/>
    </source>
</evidence>
<dbReference type="ExpressionAtlas" id="A0A5F7ZBQ2">
    <property type="expression patterns" value="baseline"/>
</dbReference>
<keyword evidence="24" id="KW-1185">Reference proteome</keyword>
<keyword evidence="8" id="KW-0560">Oxidoreductase</keyword>
<accession>A0A5F7ZBQ2</accession>